<sequence length="166" mass="18054">MYSVDVYDANRLRQRWPAWGSLSDYGRLQRLRNGTVDPRYTQTTTNQILVTYLQNLTDYVDPNNSATNISASHLAVGTADTEPVPSNTALGSEVFRTSVGSTTDNGQDLATTTLIGANSANGNTLREAGLVDDATNTFINRTLINPVEKTSDIEVTINASIFHQAL</sequence>
<dbReference type="Proteomes" id="UP000509667">
    <property type="component" value="Chromosome"/>
</dbReference>
<reference evidence="1 2" key="1">
    <citation type="submission" date="2020-07" db="EMBL/GenBank/DDBJ databases">
        <title>Halosimplex pelagicum sp. nov. and Halosimplex rubrum sp. nov., isolated from salted brown alga Laminaria, and emended description of the genus Halosimplex.</title>
        <authorList>
            <person name="Cui H."/>
        </authorList>
    </citation>
    <scope>NUCLEOTIDE SEQUENCE [LARGE SCALE GENOMIC DNA]</scope>
    <source>
        <strain evidence="1 2">R27</strain>
    </source>
</reference>
<dbReference type="AlphaFoldDB" id="A0A7D5P978"/>
<keyword evidence="2" id="KW-1185">Reference proteome</keyword>
<organism evidence="1 2">
    <name type="scientific">Halosimplex rubrum</name>
    <dbReference type="NCBI Taxonomy" id="869889"/>
    <lineage>
        <taxon>Archaea</taxon>
        <taxon>Methanobacteriati</taxon>
        <taxon>Methanobacteriota</taxon>
        <taxon>Stenosarchaea group</taxon>
        <taxon>Halobacteria</taxon>
        <taxon>Halobacteriales</taxon>
        <taxon>Haloarculaceae</taxon>
        <taxon>Halosimplex</taxon>
    </lineage>
</organism>
<dbReference type="EMBL" id="CP058910">
    <property type="protein sequence ID" value="QLH77440.1"/>
    <property type="molecule type" value="Genomic_DNA"/>
</dbReference>
<evidence type="ECO:0000313" key="2">
    <source>
        <dbReference type="Proteomes" id="UP000509667"/>
    </source>
</evidence>
<evidence type="ECO:0000313" key="1">
    <source>
        <dbReference type="EMBL" id="QLH77440.1"/>
    </source>
</evidence>
<dbReference type="RefSeq" id="WP_179911367.1">
    <property type="nucleotide sequence ID" value="NZ_CP058910.1"/>
</dbReference>
<protein>
    <submittedName>
        <fullName evidence="1">Uncharacterized protein</fullName>
    </submittedName>
</protein>
<dbReference type="GeneID" id="56078016"/>
<name>A0A7D5P978_9EURY</name>
<proteinExistence type="predicted"/>
<gene>
    <name evidence="1" type="ORF">HZS55_09095</name>
</gene>
<accession>A0A7D5P978</accession>
<dbReference type="KEGG" id="hrr:HZS55_09095"/>